<dbReference type="Proteomes" id="UP000199437">
    <property type="component" value="Unassembled WGS sequence"/>
</dbReference>
<dbReference type="GO" id="GO:0032259">
    <property type="term" value="P:methylation"/>
    <property type="evidence" value="ECO:0007669"/>
    <property type="project" value="UniProtKB-KW"/>
</dbReference>
<dbReference type="GeneID" id="99988711"/>
<dbReference type="InterPro" id="IPR041698">
    <property type="entry name" value="Methyltransf_25"/>
</dbReference>
<dbReference type="Pfam" id="PF13649">
    <property type="entry name" value="Methyltransf_25"/>
    <property type="match status" value="1"/>
</dbReference>
<organism evidence="2 3">
    <name type="scientific">Roseivirga pacifica</name>
    <dbReference type="NCBI Taxonomy" id="1267423"/>
    <lineage>
        <taxon>Bacteria</taxon>
        <taxon>Pseudomonadati</taxon>
        <taxon>Bacteroidota</taxon>
        <taxon>Cytophagia</taxon>
        <taxon>Cytophagales</taxon>
        <taxon>Roseivirgaceae</taxon>
        <taxon>Roseivirga</taxon>
    </lineage>
</organism>
<dbReference type="InterPro" id="IPR029063">
    <property type="entry name" value="SAM-dependent_MTases_sf"/>
</dbReference>
<dbReference type="SUPFAM" id="SSF53335">
    <property type="entry name" value="S-adenosyl-L-methionine-dependent methyltransferases"/>
    <property type="match status" value="1"/>
</dbReference>
<keyword evidence="3" id="KW-1185">Reference proteome</keyword>
<evidence type="ECO:0000313" key="3">
    <source>
        <dbReference type="Proteomes" id="UP000199437"/>
    </source>
</evidence>
<sequence>MNIIEKANMQSFHEHRLNEFGDLSVKSLGWKNTMSQQKRFEILIQIGDLNGTNVLDLGCGYGDLKPFLDEHFENFTYIGVEHMPEFFRIAQENYGDLKDTYFVQGDFSKMTFEDVDYILASGALGYKCQNEIYYWETIAHMIKSANKGVAFNMLDETKFPEHNLLKAHNKSKVVDFCSKLCNHVQVIDNYLEDDFTVFALK</sequence>
<reference evidence="3" key="1">
    <citation type="submission" date="2016-10" db="EMBL/GenBank/DDBJ databases">
        <authorList>
            <person name="Varghese N."/>
            <person name="Submissions S."/>
        </authorList>
    </citation>
    <scope>NUCLEOTIDE SEQUENCE [LARGE SCALE GENOMIC DNA]</scope>
    <source>
        <strain evidence="3">CGMCC 1.12402</strain>
    </source>
</reference>
<dbReference type="OrthoDB" id="9800454at2"/>
<proteinExistence type="predicted"/>
<evidence type="ECO:0000313" key="2">
    <source>
        <dbReference type="EMBL" id="SEW44200.1"/>
    </source>
</evidence>
<evidence type="ECO:0000259" key="1">
    <source>
        <dbReference type="Pfam" id="PF13649"/>
    </source>
</evidence>
<keyword evidence="2" id="KW-0808">Transferase</keyword>
<accession>A0A1I0RS79</accession>
<dbReference type="Gene3D" id="3.40.50.150">
    <property type="entry name" value="Vaccinia Virus protein VP39"/>
    <property type="match status" value="1"/>
</dbReference>
<protein>
    <submittedName>
        <fullName evidence="2">Methyltransferase domain-containing protein</fullName>
    </submittedName>
</protein>
<dbReference type="GO" id="GO:0008168">
    <property type="term" value="F:methyltransferase activity"/>
    <property type="evidence" value="ECO:0007669"/>
    <property type="project" value="UniProtKB-KW"/>
</dbReference>
<name>A0A1I0RS79_9BACT</name>
<feature type="domain" description="Methyltransferase" evidence="1">
    <location>
        <begin position="54"/>
        <end position="129"/>
    </location>
</feature>
<gene>
    <name evidence="2" type="ORF">SAMN05216290_4048</name>
</gene>
<dbReference type="EMBL" id="FOIR01000006">
    <property type="protein sequence ID" value="SEW44200.1"/>
    <property type="molecule type" value="Genomic_DNA"/>
</dbReference>
<dbReference type="RefSeq" id="WP_139177718.1">
    <property type="nucleotide sequence ID" value="NZ_FOIR01000006.1"/>
</dbReference>
<dbReference type="CDD" id="cd02440">
    <property type="entry name" value="AdoMet_MTases"/>
    <property type="match status" value="1"/>
</dbReference>
<dbReference type="STRING" id="1267423.SAMN05216290_4048"/>
<dbReference type="AlphaFoldDB" id="A0A1I0RS79"/>
<keyword evidence="2" id="KW-0489">Methyltransferase</keyword>